<dbReference type="PANTHER" id="PTHR21485">
    <property type="entry name" value="HAD SUPERFAMILY MEMBERS CMAS AND KDSC"/>
    <property type="match status" value="1"/>
</dbReference>
<evidence type="ECO:0000256" key="7">
    <source>
        <dbReference type="PIRSR" id="PIRSR006118-1"/>
    </source>
</evidence>
<dbReference type="PIRSF" id="PIRSF006118">
    <property type="entry name" value="KDO8-P_Ptase"/>
    <property type="match status" value="1"/>
</dbReference>
<comment type="cofactor">
    <cofactor evidence="1 8">
        <name>Mg(2+)</name>
        <dbReference type="ChEBI" id="CHEBI:18420"/>
    </cofactor>
</comment>
<dbReference type="NCBIfam" id="TIGR01670">
    <property type="entry name" value="KdsC-phosphatas"/>
    <property type="match status" value="1"/>
</dbReference>
<feature type="binding site" evidence="8">
    <location>
        <position position="108"/>
    </location>
    <ligand>
        <name>Mg(2+)</name>
        <dbReference type="ChEBI" id="CHEBI:18420"/>
    </ligand>
</feature>
<dbReference type="FunFam" id="3.40.50.1000:FF:000029">
    <property type="entry name" value="3-deoxy-D-manno-octulosonate 8-phosphate phosphatase KdsC"/>
    <property type="match status" value="1"/>
</dbReference>
<dbReference type="CDD" id="cd01630">
    <property type="entry name" value="HAD_KDO-like"/>
    <property type="match status" value="1"/>
</dbReference>
<comment type="caution">
    <text evidence="9">The sequence shown here is derived from an EMBL/GenBank/DDBJ whole genome shotgun (WGS) entry which is preliminary data.</text>
</comment>
<dbReference type="GO" id="GO:0008781">
    <property type="term" value="F:N-acylneuraminate cytidylyltransferase activity"/>
    <property type="evidence" value="ECO:0007669"/>
    <property type="project" value="TreeGrafter"/>
</dbReference>
<dbReference type="SUPFAM" id="SSF56784">
    <property type="entry name" value="HAD-like"/>
    <property type="match status" value="1"/>
</dbReference>
<feature type="binding site" evidence="7">
    <location>
        <position position="17"/>
    </location>
    <ligand>
        <name>substrate</name>
    </ligand>
</feature>
<keyword evidence="10" id="KW-1185">Reference proteome</keyword>
<accession>A0A7W0C763</accession>
<feature type="binding site" evidence="7">
    <location>
        <position position="85"/>
    </location>
    <ligand>
        <name>substrate</name>
    </ligand>
</feature>
<dbReference type="Proteomes" id="UP000525298">
    <property type="component" value="Unassembled WGS sequence"/>
</dbReference>
<protein>
    <submittedName>
        <fullName evidence="9">3-deoxy-D-manno-octulosonate 8-phosphate phosphatase (KDO 8-P phosphatase)</fullName>
        <ecNumber evidence="9">3.1.3.45</ecNumber>
    </submittedName>
</protein>
<evidence type="ECO:0000313" key="9">
    <source>
        <dbReference type="EMBL" id="MBA2880411.1"/>
    </source>
</evidence>
<evidence type="ECO:0000256" key="4">
    <source>
        <dbReference type="ARBA" id="ARBA00022723"/>
    </source>
</evidence>
<dbReference type="PANTHER" id="PTHR21485:SF3">
    <property type="entry name" value="N-ACYLNEURAMINATE CYTIDYLYLTRANSFERASE"/>
    <property type="match status" value="1"/>
</dbReference>
<dbReference type="GO" id="GO:0019143">
    <property type="term" value="F:3-deoxy-manno-octulosonate-8-phosphatase activity"/>
    <property type="evidence" value="ECO:0007669"/>
    <property type="project" value="UniProtKB-EC"/>
</dbReference>
<dbReference type="InterPro" id="IPR036412">
    <property type="entry name" value="HAD-like_sf"/>
</dbReference>
<proteinExistence type="inferred from homology"/>
<feature type="binding site" evidence="7">
    <location>
        <position position="69"/>
    </location>
    <ligand>
        <name>substrate</name>
    </ligand>
</feature>
<gene>
    <name evidence="9" type="ORF">HNR65_000729</name>
</gene>
<dbReference type="EMBL" id="JACDUS010000002">
    <property type="protein sequence ID" value="MBA2880411.1"/>
    <property type="molecule type" value="Genomic_DNA"/>
</dbReference>
<dbReference type="InterPro" id="IPR023214">
    <property type="entry name" value="HAD_sf"/>
</dbReference>
<evidence type="ECO:0000256" key="5">
    <source>
        <dbReference type="ARBA" id="ARBA00022801"/>
    </source>
</evidence>
<evidence type="ECO:0000256" key="1">
    <source>
        <dbReference type="ARBA" id="ARBA00001946"/>
    </source>
</evidence>
<feature type="binding site" evidence="7">
    <location>
        <position position="61"/>
    </location>
    <ligand>
        <name>substrate</name>
    </ligand>
</feature>
<comment type="similarity">
    <text evidence="2">Belongs to the KdsC family.</text>
</comment>
<dbReference type="Gene3D" id="3.40.50.1000">
    <property type="entry name" value="HAD superfamily/HAD-like"/>
    <property type="match status" value="1"/>
</dbReference>
<dbReference type="AlphaFoldDB" id="A0A7W0C763"/>
<evidence type="ECO:0000256" key="2">
    <source>
        <dbReference type="ARBA" id="ARBA00005893"/>
    </source>
</evidence>
<dbReference type="GO" id="GO:0046872">
    <property type="term" value="F:metal ion binding"/>
    <property type="evidence" value="ECO:0007669"/>
    <property type="project" value="UniProtKB-KW"/>
</dbReference>
<keyword evidence="4 8" id="KW-0479">Metal-binding</keyword>
<dbReference type="InterPro" id="IPR006549">
    <property type="entry name" value="HAD-SF_hydro_IIIA"/>
</dbReference>
<dbReference type="RefSeq" id="WP_181550098.1">
    <property type="nucleotide sequence ID" value="NZ_JACDUS010000002.1"/>
</dbReference>
<feature type="binding site" evidence="8">
    <location>
        <position position="15"/>
    </location>
    <ligand>
        <name>Mg(2+)</name>
        <dbReference type="ChEBI" id="CHEBI:18420"/>
    </ligand>
</feature>
<comment type="subunit">
    <text evidence="3">Homotetramer.</text>
</comment>
<dbReference type="SFLD" id="SFLDG01138">
    <property type="entry name" value="C1.6.2:_Deoxy-d-mannose-octulo"/>
    <property type="match status" value="1"/>
</dbReference>
<dbReference type="EC" id="3.1.3.45" evidence="9"/>
<evidence type="ECO:0000313" key="10">
    <source>
        <dbReference type="Proteomes" id="UP000525298"/>
    </source>
</evidence>
<name>A0A7W0C763_9BACT</name>
<evidence type="ECO:0000256" key="8">
    <source>
        <dbReference type="PIRSR" id="PIRSR006118-2"/>
    </source>
</evidence>
<reference evidence="9 10" key="1">
    <citation type="submission" date="2020-07" db="EMBL/GenBank/DDBJ databases">
        <title>Genomic Encyclopedia of Type Strains, Phase IV (KMG-IV): sequencing the most valuable type-strain genomes for metagenomic binning, comparative biology and taxonomic classification.</title>
        <authorList>
            <person name="Goeker M."/>
        </authorList>
    </citation>
    <scope>NUCLEOTIDE SEQUENCE [LARGE SCALE GENOMIC DNA]</scope>
    <source>
        <strain evidence="9 10">DSM 17721</strain>
    </source>
</reference>
<dbReference type="SFLD" id="SFLDG01136">
    <property type="entry name" value="C1.6:_Phosphoserine_Phosphatas"/>
    <property type="match status" value="1"/>
</dbReference>
<organism evidence="9 10">
    <name type="scientific">Desulfosalsimonas propionicica</name>
    <dbReference type="NCBI Taxonomy" id="332175"/>
    <lineage>
        <taxon>Bacteria</taxon>
        <taxon>Pseudomonadati</taxon>
        <taxon>Thermodesulfobacteriota</taxon>
        <taxon>Desulfobacteria</taxon>
        <taxon>Desulfobacterales</taxon>
        <taxon>Desulfosalsimonadaceae</taxon>
        <taxon>Desulfosalsimonas</taxon>
    </lineage>
</organism>
<keyword evidence="5 9" id="KW-0378">Hydrolase</keyword>
<feature type="binding site" evidence="7">
    <location>
        <position position="46"/>
    </location>
    <ligand>
        <name>substrate</name>
    </ligand>
</feature>
<keyword evidence="6 8" id="KW-0460">Magnesium</keyword>
<dbReference type="NCBIfam" id="TIGR01662">
    <property type="entry name" value="HAD-SF-IIIA"/>
    <property type="match status" value="1"/>
</dbReference>
<dbReference type="Pfam" id="PF08282">
    <property type="entry name" value="Hydrolase_3"/>
    <property type="match status" value="1"/>
</dbReference>
<evidence type="ECO:0000256" key="6">
    <source>
        <dbReference type="ARBA" id="ARBA00022842"/>
    </source>
</evidence>
<dbReference type="InterPro" id="IPR010023">
    <property type="entry name" value="KdsC_fam"/>
</dbReference>
<dbReference type="InterPro" id="IPR050793">
    <property type="entry name" value="CMP-NeuNAc_synthase"/>
</dbReference>
<sequence>MLEEKLQQIRVLLLDVDGVLTSGRILYFTDGDEAKTFDVKDGLGIRMAREGGIRVGLVSGRKSAAVDRRAAELNIDYCHTGVKDKQALLTSIVAQAGCSPAQTAFVGDDLVDLAIMDRVGLAVAVGDAHEVVRQHADMVTKQPGGRGAVREVCERILSAQGLWESIISRWLNRT</sequence>
<dbReference type="SFLD" id="SFLDS00003">
    <property type="entry name" value="Haloacid_Dehalogenase"/>
    <property type="match status" value="1"/>
</dbReference>
<evidence type="ECO:0000256" key="3">
    <source>
        <dbReference type="ARBA" id="ARBA00011881"/>
    </source>
</evidence>